<dbReference type="EMBL" id="BJWL01000015">
    <property type="protein sequence ID" value="GFZ01668.1"/>
    <property type="molecule type" value="Genomic_DNA"/>
</dbReference>
<evidence type="ECO:0000313" key="2">
    <source>
        <dbReference type="EMBL" id="GFZ01668.1"/>
    </source>
</evidence>
<evidence type="ECO:0000256" key="1">
    <source>
        <dbReference type="SAM" id="MobiDB-lite"/>
    </source>
</evidence>
<accession>A0A7J0FUR5</accession>
<protein>
    <submittedName>
        <fullName evidence="2">Uncharacterized protein</fullName>
    </submittedName>
</protein>
<gene>
    <name evidence="2" type="ORF">Acr_15g0002770</name>
</gene>
<sequence length="45" mass="4832">MSSTRETEHGTAAIASTLRTEDEAMESDADVMSELGIDISNNDDD</sequence>
<proteinExistence type="predicted"/>
<organism evidence="2 3">
    <name type="scientific">Actinidia rufa</name>
    <dbReference type="NCBI Taxonomy" id="165716"/>
    <lineage>
        <taxon>Eukaryota</taxon>
        <taxon>Viridiplantae</taxon>
        <taxon>Streptophyta</taxon>
        <taxon>Embryophyta</taxon>
        <taxon>Tracheophyta</taxon>
        <taxon>Spermatophyta</taxon>
        <taxon>Magnoliopsida</taxon>
        <taxon>eudicotyledons</taxon>
        <taxon>Gunneridae</taxon>
        <taxon>Pentapetalae</taxon>
        <taxon>asterids</taxon>
        <taxon>Ericales</taxon>
        <taxon>Actinidiaceae</taxon>
        <taxon>Actinidia</taxon>
    </lineage>
</organism>
<dbReference type="Proteomes" id="UP000585474">
    <property type="component" value="Unassembled WGS sequence"/>
</dbReference>
<name>A0A7J0FUR5_9ERIC</name>
<keyword evidence="3" id="KW-1185">Reference proteome</keyword>
<evidence type="ECO:0000313" key="3">
    <source>
        <dbReference type="Proteomes" id="UP000585474"/>
    </source>
</evidence>
<comment type="caution">
    <text evidence="2">The sequence shown here is derived from an EMBL/GenBank/DDBJ whole genome shotgun (WGS) entry which is preliminary data.</text>
</comment>
<feature type="region of interest" description="Disordered" evidence="1">
    <location>
        <begin position="1"/>
        <end position="45"/>
    </location>
</feature>
<reference evidence="2 3" key="1">
    <citation type="submission" date="2019-07" db="EMBL/GenBank/DDBJ databases">
        <title>De Novo Assembly of kiwifruit Actinidia rufa.</title>
        <authorList>
            <person name="Sugita-Konishi S."/>
            <person name="Sato K."/>
            <person name="Mori E."/>
            <person name="Abe Y."/>
            <person name="Kisaki G."/>
            <person name="Hamano K."/>
            <person name="Suezawa K."/>
            <person name="Otani M."/>
            <person name="Fukuda T."/>
            <person name="Manabe T."/>
            <person name="Gomi K."/>
            <person name="Tabuchi M."/>
            <person name="Akimitsu K."/>
            <person name="Kataoka I."/>
        </authorList>
    </citation>
    <scope>NUCLEOTIDE SEQUENCE [LARGE SCALE GENOMIC DNA]</scope>
    <source>
        <strain evidence="3">cv. Fuchu</strain>
    </source>
</reference>
<dbReference type="AlphaFoldDB" id="A0A7J0FUR5"/>